<dbReference type="Gene3D" id="2.30.42.10">
    <property type="match status" value="1"/>
</dbReference>
<comment type="caution">
    <text evidence="7">The sequence shown here is derived from an EMBL/GenBank/DDBJ whole genome shotgun (WGS) entry which is preliminary data.</text>
</comment>
<organism evidence="7 8">
    <name type="scientific">Desulfonatronospira thiodismutans ASO3-1</name>
    <dbReference type="NCBI Taxonomy" id="555779"/>
    <lineage>
        <taxon>Bacteria</taxon>
        <taxon>Pseudomonadati</taxon>
        <taxon>Thermodesulfobacteriota</taxon>
        <taxon>Desulfovibrionia</taxon>
        <taxon>Desulfovibrionales</taxon>
        <taxon>Desulfonatronovibrionaceae</taxon>
        <taxon>Desulfonatronospira</taxon>
    </lineage>
</organism>
<dbReference type="GO" id="GO:0004252">
    <property type="term" value="F:serine-type endopeptidase activity"/>
    <property type="evidence" value="ECO:0007669"/>
    <property type="project" value="UniProtKB-EC"/>
</dbReference>
<dbReference type="PANTHER" id="PTHR32060">
    <property type="entry name" value="TAIL-SPECIFIC PROTEASE"/>
    <property type="match status" value="1"/>
</dbReference>
<sequence>MRINHLIGTIAILLLLTVAPWTSQARDNDMDSLKMFSEVLHLIEDNYVEEKDREDLIRGAIQGMLRNLDPHSSYVDLDQLRMMQEDFEGKFGGIGIQIGIRDGNLVVISPIEGTPAYEAGLEPGDVIMEIEGEPTQDMALTDAVNKIRGPKGEPVELTILSEGSQSPEKVKIVRDDIPVHSVKSQELESGYLHLRITDFKATTTEDLKEEIRKYSSEKEIKGIVLDLRNNPGGLLDQAVSVSDIFLDDGLIVYTQGREEAQRKDYSATSSAEDVTSPMVVLINAGSASGSEIVAGALQDRNRALLLGEPTFGKGSVQSILPVADGSAIKLTIANYYTPDGRSIEAEGVAPDIHIPHRVDAVDEDEQQQEMQESMMQFHIDQPDERPDDEEERYSEEVQKLLDEDNQLRMALELLRSMPRIQELSYN</sequence>
<reference evidence="7" key="1">
    <citation type="submission" date="2010-05" db="EMBL/GenBank/DDBJ databases">
        <title>The draft genome of Desulfonatronospira thiodismutans ASO3-1.</title>
        <authorList>
            <consortium name="US DOE Joint Genome Institute (JGI-PGF)"/>
            <person name="Lucas S."/>
            <person name="Copeland A."/>
            <person name="Lapidus A."/>
            <person name="Cheng J.-F."/>
            <person name="Bruce D."/>
            <person name="Goodwin L."/>
            <person name="Pitluck S."/>
            <person name="Chertkov O."/>
            <person name="Brettin T."/>
            <person name="Detter J.C."/>
            <person name="Han C."/>
            <person name="Land M.L."/>
            <person name="Hauser L."/>
            <person name="Kyrpides N."/>
            <person name="Mikhailova N."/>
            <person name="Muyzer G."/>
            <person name="Woyke T."/>
        </authorList>
    </citation>
    <scope>NUCLEOTIDE SEQUENCE [LARGE SCALE GENOMIC DNA]</scope>
    <source>
        <strain evidence="7">ASO3-1</strain>
    </source>
</reference>
<dbReference type="Gene3D" id="3.30.750.44">
    <property type="match status" value="1"/>
</dbReference>
<name>D6SS31_9BACT</name>
<dbReference type="PROSITE" id="PS50106">
    <property type="entry name" value="PDZ"/>
    <property type="match status" value="1"/>
</dbReference>
<dbReference type="OrthoDB" id="9812068at2"/>
<dbReference type="GO" id="GO:0030288">
    <property type="term" value="C:outer membrane-bounded periplasmic space"/>
    <property type="evidence" value="ECO:0007669"/>
    <property type="project" value="TreeGrafter"/>
</dbReference>
<keyword evidence="2 5" id="KW-0645">Protease</keyword>
<dbReference type="SUPFAM" id="SSF52096">
    <property type="entry name" value="ClpP/crotonase"/>
    <property type="match status" value="1"/>
</dbReference>
<evidence type="ECO:0000256" key="2">
    <source>
        <dbReference type="ARBA" id="ARBA00022670"/>
    </source>
</evidence>
<keyword evidence="3 5" id="KW-0378">Hydrolase</keyword>
<dbReference type="Pfam" id="PF22694">
    <property type="entry name" value="CtpB_N-like"/>
    <property type="match status" value="1"/>
</dbReference>
<dbReference type="InterPro" id="IPR036034">
    <property type="entry name" value="PDZ_sf"/>
</dbReference>
<dbReference type="GO" id="GO:0007165">
    <property type="term" value="P:signal transduction"/>
    <property type="evidence" value="ECO:0007669"/>
    <property type="project" value="TreeGrafter"/>
</dbReference>
<dbReference type="Proteomes" id="UP000005496">
    <property type="component" value="Unassembled WGS sequence"/>
</dbReference>
<evidence type="ECO:0000256" key="3">
    <source>
        <dbReference type="ARBA" id="ARBA00022801"/>
    </source>
</evidence>
<dbReference type="FunFam" id="3.90.226.10:FF:000029">
    <property type="entry name" value="Peptidase, S41 family"/>
    <property type="match status" value="1"/>
</dbReference>
<dbReference type="InterPro" id="IPR001478">
    <property type="entry name" value="PDZ"/>
</dbReference>
<keyword evidence="4 5" id="KW-0720">Serine protease</keyword>
<proteinExistence type="inferred from homology"/>
<comment type="similarity">
    <text evidence="1 5">Belongs to the peptidase S41A family.</text>
</comment>
<dbReference type="PANTHER" id="PTHR32060:SF30">
    <property type="entry name" value="CARBOXY-TERMINAL PROCESSING PROTEASE CTPA"/>
    <property type="match status" value="1"/>
</dbReference>
<dbReference type="SMART" id="SM00228">
    <property type="entry name" value="PDZ"/>
    <property type="match status" value="1"/>
</dbReference>
<evidence type="ECO:0000313" key="8">
    <source>
        <dbReference type="Proteomes" id="UP000005496"/>
    </source>
</evidence>
<protein>
    <submittedName>
        <fullName evidence="7">Carboxyl-terminal protease</fullName>
        <ecNumber evidence="7">3.4.21.102</ecNumber>
    </submittedName>
</protein>
<evidence type="ECO:0000256" key="5">
    <source>
        <dbReference type="RuleBase" id="RU004404"/>
    </source>
</evidence>
<dbReference type="CDD" id="cd07560">
    <property type="entry name" value="Peptidase_S41_CPP"/>
    <property type="match status" value="1"/>
</dbReference>
<dbReference type="InterPro" id="IPR005151">
    <property type="entry name" value="Tail-specific_protease"/>
</dbReference>
<dbReference type="EC" id="3.4.21.102" evidence="7"/>
<dbReference type="FunFam" id="2.30.42.10:FF:000063">
    <property type="entry name" value="Peptidase, S41 family"/>
    <property type="match status" value="1"/>
</dbReference>
<dbReference type="RefSeq" id="WP_008870849.1">
    <property type="nucleotide sequence ID" value="NZ_ACJN02000003.1"/>
</dbReference>
<dbReference type="SUPFAM" id="SSF50156">
    <property type="entry name" value="PDZ domain-like"/>
    <property type="match status" value="1"/>
</dbReference>
<dbReference type="InterPro" id="IPR029045">
    <property type="entry name" value="ClpP/crotonase-like_dom_sf"/>
</dbReference>
<dbReference type="InterPro" id="IPR055210">
    <property type="entry name" value="CtpA/B_N"/>
</dbReference>
<dbReference type="Gene3D" id="3.90.226.10">
    <property type="entry name" value="2-enoyl-CoA Hydratase, Chain A, domain 1"/>
    <property type="match status" value="1"/>
</dbReference>
<dbReference type="NCBIfam" id="TIGR00225">
    <property type="entry name" value="prc"/>
    <property type="match status" value="1"/>
</dbReference>
<evidence type="ECO:0000259" key="6">
    <source>
        <dbReference type="PROSITE" id="PS50106"/>
    </source>
</evidence>
<evidence type="ECO:0000313" key="7">
    <source>
        <dbReference type="EMBL" id="EFI33497.1"/>
    </source>
</evidence>
<dbReference type="eggNOG" id="COG0793">
    <property type="taxonomic scope" value="Bacteria"/>
</dbReference>
<feature type="domain" description="PDZ" evidence="6">
    <location>
        <begin position="80"/>
        <end position="148"/>
    </location>
</feature>
<dbReference type="MEROPS" id="S41.004"/>
<evidence type="ECO:0000256" key="4">
    <source>
        <dbReference type="ARBA" id="ARBA00022825"/>
    </source>
</evidence>
<dbReference type="Pfam" id="PF03572">
    <property type="entry name" value="Peptidase_S41"/>
    <property type="match status" value="1"/>
</dbReference>
<gene>
    <name evidence="7" type="ORF">Dthio_PD0831</name>
</gene>
<dbReference type="Pfam" id="PF00595">
    <property type="entry name" value="PDZ"/>
    <property type="match status" value="1"/>
</dbReference>
<dbReference type="CDD" id="cd06782">
    <property type="entry name" value="cpPDZ_CPP-like"/>
    <property type="match status" value="1"/>
</dbReference>
<dbReference type="GO" id="GO:0006508">
    <property type="term" value="P:proteolysis"/>
    <property type="evidence" value="ECO:0007669"/>
    <property type="project" value="UniProtKB-KW"/>
</dbReference>
<accession>D6SS31</accession>
<keyword evidence="8" id="KW-1185">Reference proteome</keyword>
<evidence type="ECO:0000256" key="1">
    <source>
        <dbReference type="ARBA" id="ARBA00009179"/>
    </source>
</evidence>
<dbReference type="AlphaFoldDB" id="D6SS31"/>
<dbReference type="SMART" id="SM00245">
    <property type="entry name" value="TSPc"/>
    <property type="match status" value="1"/>
</dbReference>
<dbReference type="EMBL" id="ACJN02000003">
    <property type="protein sequence ID" value="EFI33497.1"/>
    <property type="molecule type" value="Genomic_DNA"/>
</dbReference>
<dbReference type="InterPro" id="IPR004447">
    <property type="entry name" value="Peptidase_S41A"/>
</dbReference>